<organism evidence="1 2">
    <name type="scientific">Marine Group III euryarchaeote CG-Epi4</name>
    <dbReference type="NCBI Taxonomy" id="1888998"/>
    <lineage>
        <taxon>Archaea</taxon>
        <taxon>Methanobacteriati</taxon>
        <taxon>Thermoplasmatota</taxon>
        <taxon>Thermoplasmata</taxon>
        <taxon>Candidatus Thermoprofundales</taxon>
    </lineage>
</organism>
<evidence type="ECO:0000313" key="1">
    <source>
        <dbReference type="EMBL" id="OIR20674.1"/>
    </source>
</evidence>
<accession>A0A1J5TIA2</accession>
<proteinExistence type="predicted"/>
<dbReference type="EMBL" id="MIYX01000020">
    <property type="protein sequence ID" value="OIR20674.1"/>
    <property type="molecule type" value="Genomic_DNA"/>
</dbReference>
<sequence>MYGIICCPKCRFVTGIDLQFKSKKCIKCNYNINLKKVRIIFKTEDNNELGDLIKDAKKRVESGNLFVNSQ</sequence>
<dbReference type="Gene3D" id="3.90.820.10">
    <property type="entry name" value="Structural Genomics, Unknown Function 30-nov-00 1gh9 Mol_id"/>
    <property type="match status" value="1"/>
</dbReference>
<evidence type="ECO:0008006" key="3">
    <source>
        <dbReference type="Google" id="ProtNLM"/>
    </source>
</evidence>
<dbReference type="Proteomes" id="UP000183375">
    <property type="component" value="Unassembled WGS sequence"/>
</dbReference>
<gene>
    <name evidence="1" type="ORF">BEU01_01430</name>
</gene>
<evidence type="ECO:0000313" key="2">
    <source>
        <dbReference type="Proteomes" id="UP000183375"/>
    </source>
</evidence>
<name>A0A1J5TIA2_9ARCH</name>
<comment type="caution">
    <text evidence="1">The sequence shown here is derived from an EMBL/GenBank/DDBJ whole genome shotgun (WGS) entry which is preliminary data.</text>
</comment>
<reference evidence="1 2" key="1">
    <citation type="submission" date="2016-08" db="EMBL/GenBank/DDBJ databases">
        <title>New Insights into Marine Group III Euryarchaeota, from dark to light.</title>
        <authorList>
            <person name="Haro-Moreno J.M."/>
            <person name="Rodriguez-Valera F."/>
            <person name="Lopez-Garcia P."/>
            <person name="Moreira D."/>
            <person name="Martin-Cuadrado A.B."/>
        </authorList>
    </citation>
    <scope>NUCLEOTIDE SEQUENCE [LARGE SCALE GENOMIC DNA]</scope>
    <source>
        <strain evidence="1">CG-Epi4</strain>
    </source>
</reference>
<dbReference type="AlphaFoldDB" id="A0A1J5TIA2"/>
<protein>
    <recommendedName>
        <fullName evidence="3">DUF1922 domain-containing protein</fullName>
    </recommendedName>
</protein>